<dbReference type="Proteomes" id="UP000295680">
    <property type="component" value="Unassembled WGS sequence"/>
</dbReference>
<protein>
    <submittedName>
        <fullName evidence="1">Uncharacterized protein DUF1444</fullName>
    </submittedName>
</protein>
<sequence length="397" mass="44787">MAFLGRMRKVFGRSRTPEERFTDEFVSTINRLPGITRITRTEHFGIEVRRVGETGSHSIFLGNLFAEVKHLDNAERTAAVRQFVTAMFTQPDEPEDWEEAAPRLRPVLRTSSYAQAGQVGGIAVASRPSMRHLVEMLVIDHEHRMSLVNADSLEQWGVTFDEANERAAHNLMAEGTHLARLDNGVLAVASEDTYESSRLIVPGWLAGLGEELGLDPVAVVPARDTMLIADAGDVPALTWMLDEALRVFNDHPRWLSPVPYHPDEDGIVVPWRPGESHPSHAKIRLADRSLETFEYREQKDRMEKLFQQAGETLQVGEYVLEPGPRSVTTWPRGDALLPYTDEIIFPVETGPFRVTWACAERILGTEWEEAPTTPPRRRTLRWPDNETLARLRQSSGV</sequence>
<reference evidence="1 2" key="1">
    <citation type="submission" date="2019-03" db="EMBL/GenBank/DDBJ databases">
        <title>Genomic Encyclopedia of Type Strains, Phase IV (KMG-IV): sequencing the most valuable type-strain genomes for metagenomic binning, comparative biology and taxonomic classification.</title>
        <authorList>
            <person name="Goeker M."/>
        </authorList>
    </citation>
    <scope>NUCLEOTIDE SEQUENCE [LARGE SCALE GENOMIC DNA]</scope>
    <source>
        <strain evidence="1 2">DSM 45934</strain>
    </source>
</reference>
<dbReference type="Pfam" id="PF07285">
    <property type="entry name" value="DUF1444"/>
    <property type="match status" value="1"/>
</dbReference>
<comment type="caution">
    <text evidence="1">The sequence shown here is derived from an EMBL/GenBank/DDBJ whole genome shotgun (WGS) entry which is preliminary data.</text>
</comment>
<keyword evidence="2" id="KW-1185">Reference proteome</keyword>
<name>A0A4R2JIA6_9PSEU</name>
<accession>A0A4R2JIA6</accession>
<organism evidence="1 2">
    <name type="scientific">Actinocrispum wychmicini</name>
    <dbReference type="NCBI Taxonomy" id="1213861"/>
    <lineage>
        <taxon>Bacteria</taxon>
        <taxon>Bacillati</taxon>
        <taxon>Actinomycetota</taxon>
        <taxon>Actinomycetes</taxon>
        <taxon>Pseudonocardiales</taxon>
        <taxon>Pseudonocardiaceae</taxon>
        <taxon>Actinocrispum</taxon>
    </lineage>
</organism>
<dbReference type="AlphaFoldDB" id="A0A4R2JIA6"/>
<evidence type="ECO:0000313" key="1">
    <source>
        <dbReference type="EMBL" id="TCO58132.1"/>
    </source>
</evidence>
<gene>
    <name evidence="1" type="ORF">EV192_105197</name>
</gene>
<evidence type="ECO:0000313" key="2">
    <source>
        <dbReference type="Proteomes" id="UP000295680"/>
    </source>
</evidence>
<dbReference type="InterPro" id="IPR010838">
    <property type="entry name" value="DUF1444"/>
</dbReference>
<dbReference type="EMBL" id="SLWS01000005">
    <property type="protein sequence ID" value="TCO58132.1"/>
    <property type="molecule type" value="Genomic_DNA"/>
</dbReference>
<proteinExistence type="predicted"/>
<dbReference type="OrthoDB" id="259915at2"/>